<dbReference type="Pfam" id="PF04240">
    <property type="entry name" value="Caroten_synth"/>
    <property type="match status" value="1"/>
</dbReference>
<keyword evidence="3" id="KW-1185">Reference proteome</keyword>
<dbReference type="InterPro" id="IPR007354">
    <property type="entry name" value="CruF-like"/>
</dbReference>
<proteinExistence type="predicted"/>
<keyword evidence="1" id="KW-0472">Membrane</keyword>
<feature type="transmembrane region" description="Helical" evidence="1">
    <location>
        <begin position="107"/>
        <end position="128"/>
    </location>
</feature>
<evidence type="ECO:0000256" key="1">
    <source>
        <dbReference type="SAM" id="Phobius"/>
    </source>
</evidence>
<feature type="transmembrane region" description="Helical" evidence="1">
    <location>
        <begin position="208"/>
        <end position="228"/>
    </location>
</feature>
<evidence type="ECO:0000313" key="2">
    <source>
        <dbReference type="EMBL" id="MCM6773347.1"/>
    </source>
</evidence>
<evidence type="ECO:0000313" key="3">
    <source>
        <dbReference type="Proteomes" id="UP001139157"/>
    </source>
</evidence>
<feature type="transmembrane region" description="Helical" evidence="1">
    <location>
        <begin position="38"/>
        <end position="56"/>
    </location>
</feature>
<dbReference type="Proteomes" id="UP001139157">
    <property type="component" value="Unassembled WGS sequence"/>
</dbReference>
<dbReference type="AlphaFoldDB" id="A0A9X2IUZ0"/>
<keyword evidence="1" id="KW-0812">Transmembrane</keyword>
<gene>
    <name evidence="2" type="ORF">NDR86_07670</name>
</gene>
<accession>A0A9X2IUZ0</accession>
<dbReference type="PANTHER" id="PTHR39419:SF1">
    <property type="entry name" value="SLL0814 PROTEIN"/>
    <property type="match status" value="1"/>
</dbReference>
<reference evidence="2" key="1">
    <citation type="submission" date="2022-06" db="EMBL/GenBank/DDBJ databases">
        <title>Novel species in genus nocardia.</title>
        <authorList>
            <person name="Li F."/>
        </authorList>
    </citation>
    <scope>NUCLEOTIDE SEQUENCE</scope>
    <source>
        <strain evidence="2">CDC141</strain>
    </source>
</reference>
<name>A0A9X2IUZ0_9NOCA</name>
<keyword evidence="1" id="KW-1133">Transmembrane helix</keyword>
<feature type="transmembrane region" description="Helical" evidence="1">
    <location>
        <begin position="234"/>
        <end position="253"/>
    </location>
</feature>
<comment type="caution">
    <text evidence="2">The sequence shown here is derived from an EMBL/GenBank/DDBJ whole genome shotgun (WGS) entry which is preliminary data.</text>
</comment>
<feature type="transmembrane region" description="Helical" evidence="1">
    <location>
        <begin position="174"/>
        <end position="196"/>
    </location>
</feature>
<protein>
    <submittedName>
        <fullName evidence="2">Carotenoid biosynthesis protein</fullName>
    </submittedName>
</protein>
<organism evidence="2 3">
    <name type="scientific">Nocardia pulmonis</name>
    <dbReference type="NCBI Taxonomy" id="2951408"/>
    <lineage>
        <taxon>Bacteria</taxon>
        <taxon>Bacillati</taxon>
        <taxon>Actinomycetota</taxon>
        <taxon>Actinomycetes</taxon>
        <taxon>Mycobacteriales</taxon>
        <taxon>Nocardiaceae</taxon>
        <taxon>Nocardia</taxon>
    </lineage>
</organism>
<feature type="transmembrane region" description="Helical" evidence="1">
    <location>
        <begin position="63"/>
        <end position="87"/>
    </location>
</feature>
<dbReference type="PANTHER" id="PTHR39419">
    <property type="entry name" value="SLL0814 PROTEIN"/>
    <property type="match status" value="1"/>
</dbReference>
<feature type="transmembrane region" description="Helical" evidence="1">
    <location>
        <begin position="135"/>
        <end position="154"/>
    </location>
</feature>
<sequence length="270" mass="28637">MITAVRSARTTLPAAAALAWVVAQICYPLTVGAARDRVTVAVVLLSVTIALTHALAERGPRYAVGYLLIVAGIGFAAEMIGTASGFPFGCYVYAEGRLGPAVAEVPLVIPLAWAGGLYPVWVVTGLLFRRAYVRIAMTAVGAVGWDLFLDPQMVADRQWSWCSDLPGLPGISEIPYTNFLGWLAVASLMAVLLHLLEHAQPARGASPVVPVAVFLWTWLGSTFAHAVFLGLPASAGYGFVGLGVLGIPSLAWIGRRARRVRLRSACHGTM</sequence>
<dbReference type="EMBL" id="JAMRXG010000003">
    <property type="protein sequence ID" value="MCM6773347.1"/>
    <property type="molecule type" value="Genomic_DNA"/>
</dbReference>